<organism evidence="3 4">
    <name type="scientific">Stachybotrys chartarum (strain CBS 109288 / IBT 7711)</name>
    <name type="common">Toxic black mold</name>
    <name type="synonym">Stilbospora chartarum</name>
    <dbReference type="NCBI Taxonomy" id="1280523"/>
    <lineage>
        <taxon>Eukaryota</taxon>
        <taxon>Fungi</taxon>
        <taxon>Dikarya</taxon>
        <taxon>Ascomycota</taxon>
        <taxon>Pezizomycotina</taxon>
        <taxon>Sordariomycetes</taxon>
        <taxon>Hypocreomycetidae</taxon>
        <taxon>Hypocreales</taxon>
        <taxon>Stachybotryaceae</taxon>
        <taxon>Stachybotrys</taxon>
    </lineage>
</organism>
<dbReference type="SUPFAM" id="SSF102198">
    <property type="entry name" value="Putative cyclase"/>
    <property type="match status" value="1"/>
</dbReference>
<dbReference type="AlphaFoldDB" id="A0A084ALA4"/>
<keyword evidence="2" id="KW-0732">Signal</keyword>
<dbReference type="HOGENOM" id="CLU_030671_1_0_1"/>
<reference evidence="3 4" key="1">
    <citation type="journal article" date="2014" name="BMC Genomics">
        <title>Comparative genome sequencing reveals chemotype-specific gene clusters in the toxigenic black mold Stachybotrys.</title>
        <authorList>
            <person name="Semeiks J."/>
            <person name="Borek D."/>
            <person name="Otwinowski Z."/>
            <person name="Grishin N.V."/>
        </authorList>
    </citation>
    <scope>NUCLEOTIDE SEQUENCE [LARGE SCALE GENOMIC DNA]</scope>
    <source>
        <strain evidence="4">CBS 109288 / IBT 7711</strain>
    </source>
</reference>
<feature type="signal peptide" evidence="2">
    <location>
        <begin position="1"/>
        <end position="22"/>
    </location>
</feature>
<feature type="chain" id="PRO_5001770802" description="Cyclase" evidence="2">
    <location>
        <begin position="23"/>
        <end position="369"/>
    </location>
</feature>
<evidence type="ECO:0000256" key="1">
    <source>
        <dbReference type="ARBA" id="ARBA00007865"/>
    </source>
</evidence>
<dbReference type="PANTHER" id="PTHR34861:SF11">
    <property type="entry name" value="CYCLASE"/>
    <property type="match status" value="1"/>
</dbReference>
<protein>
    <recommendedName>
        <fullName evidence="5">Cyclase</fullName>
    </recommendedName>
</protein>
<dbReference type="InterPro" id="IPR007325">
    <property type="entry name" value="KFase/CYL"/>
</dbReference>
<dbReference type="InterPro" id="IPR037175">
    <property type="entry name" value="KFase_sf"/>
</dbReference>
<dbReference type="Proteomes" id="UP000028045">
    <property type="component" value="Unassembled WGS sequence"/>
</dbReference>
<dbReference type="Gene3D" id="3.50.30.50">
    <property type="entry name" value="Putative cyclase"/>
    <property type="match status" value="1"/>
</dbReference>
<dbReference type="GO" id="GO:0019441">
    <property type="term" value="P:L-tryptophan catabolic process to kynurenine"/>
    <property type="evidence" value="ECO:0007669"/>
    <property type="project" value="InterPro"/>
</dbReference>
<evidence type="ECO:0000313" key="3">
    <source>
        <dbReference type="EMBL" id="KEY66083.1"/>
    </source>
</evidence>
<sequence length="369" mass="40948">MTPSRLLLACVFPGLALSHSYAKSPGGHAVQRHFSRENLYENWPTYDELPLNASYPTKAAWGVWGADDELGALNHITNETIISAAAEIQLGLAVPLNLQLDMPGPPPNPNRKPLQHIFQPGDGYTDDVVVMNTQVSTQFDGLRHFPYSINNSIDTYQWYNDLIADYNEVIGSSPTTVLGVQESAKKGIAVRGVLLDWAGWKDSKNETFDAFTATAISTKELDEVAMWQGMPDEWAKPGDMLVIRTGWNRQYKTLNKTEQTLLPLGNGNCIGMEASDESLRWLWEKKLSLVGADNPAFESVPFTRTILGEARSLHQVFLAGWGQSIVEFLELEDLAAHLHRLDRWSFFLTIQTLNIVSGIASPPNALAIL</sequence>
<evidence type="ECO:0008006" key="5">
    <source>
        <dbReference type="Google" id="ProtNLM"/>
    </source>
</evidence>
<dbReference type="EMBL" id="KL648672">
    <property type="protein sequence ID" value="KEY66083.1"/>
    <property type="molecule type" value="Genomic_DNA"/>
</dbReference>
<dbReference type="OrthoDB" id="5396at2759"/>
<proteinExistence type="inferred from homology"/>
<comment type="similarity">
    <text evidence="1">Belongs to the Cyclase 1 superfamily.</text>
</comment>
<accession>A0A084ALA4</accession>
<dbReference type="Pfam" id="PF04199">
    <property type="entry name" value="Cyclase"/>
    <property type="match status" value="1"/>
</dbReference>
<name>A0A084ALA4_STACB</name>
<dbReference type="PANTHER" id="PTHR34861">
    <property type="match status" value="1"/>
</dbReference>
<keyword evidence="4" id="KW-1185">Reference proteome</keyword>
<evidence type="ECO:0000256" key="2">
    <source>
        <dbReference type="SAM" id="SignalP"/>
    </source>
</evidence>
<evidence type="ECO:0000313" key="4">
    <source>
        <dbReference type="Proteomes" id="UP000028045"/>
    </source>
</evidence>
<gene>
    <name evidence="3" type="ORF">S7711_08900</name>
</gene>
<dbReference type="GO" id="GO:0004061">
    <property type="term" value="F:arylformamidase activity"/>
    <property type="evidence" value="ECO:0007669"/>
    <property type="project" value="InterPro"/>
</dbReference>